<organism evidence="1 2">
    <name type="scientific">Dreissena polymorpha</name>
    <name type="common">Zebra mussel</name>
    <name type="synonym">Mytilus polymorpha</name>
    <dbReference type="NCBI Taxonomy" id="45954"/>
    <lineage>
        <taxon>Eukaryota</taxon>
        <taxon>Metazoa</taxon>
        <taxon>Spiralia</taxon>
        <taxon>Lophotrochozoa</taxon>
        <taxon>Mollusca</taxon>
        <taxon>Bivalvia</taxon>
        <taxon>Autobranchia</taxon>
        <taxon>Heteroconchia</taxon>
        <taxon>Euheterodonta</taxon>
        <taxon>Imparidentia</taxon>
        <taxon>Neoheterodontei</taxon>
        <taxon>Myida</taxon>
        <taxon>Dreissenoidea</taxon>
        <taxon>Dreissenidae</taxon>
        <taxon>Dreissena</taxon>
    </lineage>
</organism>
<proteinExistence type="predicted"/>
<sequence>MIHFQCCTGQCYCLRKSHSVMCYSQSHSYLLEKIRCQNWLPGRYHFHFCTHPAQ</sequence>
<dbReference type="AlphaFoldDB" id="A0A9D4H1Z7"/>
<reference evidence="1" key="1">
    <citation type="journal article" date="2019" name="bioRxiv">
        <title>The Genome of the Zebra Mussel, Dreissena polymorpha: A Resource for Invasive Species Research.</title>
        <authorList>
            <person name="McCartney M.A."/>
            <person name="Auch B."/>
            <person name="Kono T."/>
            <person name="Mallez S."/>
            <person name="Zhang Y."/>
            <person name="Obille A."/>
            <person name="Becker A."/>
            <person name="Abrahante J.E."/>
            <person name="Garbe J."/>
            <person name="Badalamenti J.P."/>
            <person name="Herman A."/>
            <person name="Mangelson H."/>
            <person name="Liachko I."/>
            <person name="Sullivan S."/>
            <person name="Sone E.D."/>
            <person name="Koren S."/>
            <person name="Silverstein K.A.T."/>
            <person name="Beckman K.B."/>
            <person name="Gohl D.M."/>
        </authorList>
    </citation>
    <scope>NUCLEOTIDE SEQUENCE</scope>
    <source>
        <strain evidence="1">Duluth1</strain>
        <tissue evidence="1">Whole animal</tissue>
    </source>
</reference>
<evidence type="ECO:0000313" key="1">
    <source>
        <dbReference type="EMBL" id="KAH3823907.1"/>
    </source>
</evidence>
<dbReference type="EMBL" id="JAIWYP010000005">
    <property type="protein sequence ID" value="KAH3823907.1"/>
    <property type="molecule type" value="Genomic_DNA"/>
</dbReference>
<comment type="caution">
    <text evidence="1">The sequence shown here is derived from an EMBL/GenBank/DDBJ whole genome shotgun (WGS) entry which is preliminary data.</text>
</comment>
<reference evidence="1" key="2">
    <citation type="submission" date="2020-11" db="EMBL/GenBank/DDBJ databases">
        <authorList>
            <person name="McCartney M.A."/>
            <person name="Auch B."/>
            <person name="Kono T."/>
            <person name="Mallez S."/>
            <person name="Becker A."/>
            <person name="Gohl D.M."/>
            <person name="Silverstein K.A.T."/>
            <person name="Koren S."/>
            <person name="Bechman K.B."/>
            <person name="Herman A."/>
            <person name="Abrahante J.E."/>
            <person name="Garbe J."/>
        </authorList>
    </citation>
    <scope>NUCLEOTIDE SEQUENCE</scope>
    <source>
        <strain evidence="1">Duluth1</strain>
        <tissue evidence="1">Whole animal</tissue>
    </source>
</reference>
<protein>
    <submittedName>
        <fullName evidence="1">Uncharacterized protein</fullName>
    </submittedName>
</protein>
<name>A0A9D4H1Z7_DREPO</name>
<gene>
    <name evidence="1" type="ORF">DPMN_125732</name>
</gene>
<evidence type="ECO:0000313" key="2">
    <source>
        <dbReference type="Proteomes" id="UP000828390"/>
    </source>
</evidence>
<keyword evidence="2" id="KW-1185">Reference proteome</keyword>
<dbReference type="Proteomes" id="UP000828390">
    <property type="component" value="Unassembled WGS sequence"/>
</dbReference>
<accession>A0A9D4H1Z7</accession>